<dbReference type="Pfam" id="PF13383">
    <property type="entry name" value="Methyltransf_22"/>
    <property type="match status" value="1"/>
</dbReference>
<protein>
    <recommendedName>
        <fullName evidence="1">Methyltransferase domain-containing protein</fullName>
    </recommendedName>
</protein>
<gene>
    <name evidence="2" type="ORF">FOXYS1_6836</name>
</gene>
<dbReference type="InterPro" id="IPR029063">
    <property type="entry name" value="SAM-dependent_MTases_sf"/>
</dbReference>
<evidence type="ECO:0000259" key="1">
    <source>
        <dbReference type="Pfam" id="PF13383"/>
    </source>
</evidence>
<dbReference type="AlphaFoldDB" id="A0A8H5ABY6"/>
<reference evidence="2" key="1">
    <citation type="submission" date="2020-02" db="EMBL/GenBank/DDBJ databases">
        <title>Identification and distribution of gene clusters putatively required for synthesis of sphingolipid metabolism inhibitors in phylogenetically diverse species of the filamentous fungus Fusarium.</title>
        <authorList>
            <person name="Kim H.-S."/>
            <person name="Busman M."/>
            <person name="Brown D.W."/>
            <person name="Divon H."/>
            <person name="Uhlig S."/>
            <person name="Proctor R.H."/>
        </authorList>
    </citation>
    <scope>NUCLEOTIDE SEQUENCE [LARGE SCALE GENOMIC DNA]</scope>
    <source>
        <strain evidence="2">NRRL 39464</strain>
    </source>
</reference>
<evidence type="ECO:0000313" key="2">
    <source>
        <dbReference type="EMBL" id="KAF5262437.1"/>
    </source>
</evidence>
<comment type="caution">
    <text evidence="2">The sequence shown here is derived from an EMBL/GenBank/DDBJ whole genome shotgun (WGS) entry which is preliminary data.</text>
</comment>
<dbReference type="InterPro" id="IPR026913">
    <property type="entry name" value="METTL24"/>
</dbReference>
<accession>A0A8H5ABY6</accession>
<name>A0A8H5ABY6_FUSOX</name>
<dbReference type="EMBL" id="JAAFOW010001082">
    <property type="protein sequence ID" value="KAF5262437.1"/>
    <property type="molecule type" value="Genomic_DNA"/>
</dbReference>
<dbReference type="Gene3D" id="3.40.50.150">
    <property type="entry name" value="Vaccinia Virus protein VP39"/>
    <property type="match status" value="1"/>
</dbReference>
<dbReference type="PANTHER" id="PTHR32026">
    <property type="entry name" value="METHYLTRANSFERASE-LIKE PROTEIN 24"/>
    <property type="match status" value="1"/>
</dbReference>
<proteinExistence type="predicted"/>
<sequence length="375" mass="42514">MAPGNPAEKSRLWVRRIDVYLNADSASALRTDRATSGETQNSSGKGIITSIHYEKTHGQYQLRGVFLISSPHVSTSLSLQNHAAVFSNDPHLNSRLAHAEKLWKRSIKAREEMAQVVGYDAKFPDGYMNPFNVWDFARPSFFCPHDLERVGSISDGGKIICGMSRYEKECPGPSSDSNKARELIVYSFGVSDDSSFEAELLQRTNARIWGYDGTVDKWAQQVPEFIWSRAKFQKAMIGKVSDSKARPPVFSIQDLMKINGHSYVDLIKMDIEGAEFDALTSLIESVKEQRKNGNATLPFGQLLVEMHLKKAPEGVTVPNDLRSWLKWWYSLEAMGLRPVSNEDNWIGDRVYGMPRFMEYTFINAMDKERNLLLWT</sequence>
<organism evidence="2 3">
    <name type="scientific">Fusarium oxysporum</name>
    <name type="common">Fusarium vascular wilt</name>
    <dbReference type="NCBI Taxonomy" id="5507"/>
    <lineage>
        <taxon>Eukaryota</taxon>
        <taxon>Fungi</taxon>
        <taxon>Dikarya</taxon>
        <taxon>Ascomycota</taxon>
        <taxon>Pezizomycotina</taxon>
        <taxon>Sordariomycetes</taxon>
        <taxon>Hypocreomycetidae</taxon>
        <taxon>Hypocreales</taxon>
        <taxon>Nectriaceae</taxon>
        <taxon>Fusarium</taxon>
        <taxon>Fusarium oxysporum species complex</taxon>
    </lineage>
</organism>
<dbReference type="Proteomes" id="UP000558688">
    <property type="component" value="Unassembled WGS sequence"/>
</dbReference>
<feature type="domain" description="Methyltransferase" evidence="1">
    <location>
        <begin position="135"/>
        <end position="285"/>
    </location>
</feature>
<evidence type="ECO:0000313" key="3">
    <source>
        <dbReference type="Proteomes" id="UP000558688"/>
    </source>
</evidence>
<dbReference type="SUPFAM" id="SSF53335">
    <property type="entry name" value="S-adenosyl-L-methionine-dependent methyltransferases"/>
    <property type="match status" value="1"/>
</dbReference>
<dbReference type="InterPro" id="IPR025714">
    <property type="entry name" value="Methyltranfer_dom"/>
</dbReference>
<dbReference type="PANTHER" id="PTHR32026:SF10">
    <property type="entry name" value="METHYLTRANSFERASE-LIKE PROTEIN 24-RELATED"/>
    <property type="match status" value="1"/>
</dbReference>